<reference evidence="4" key="1">
    <citation type="journal article" date="2019" name="Int. J. Syst. Evol. Microbiol.">
        <title>The Global Catalogue of Microorganisms (GCM) 10K type strain sequencing project: providing services to taxonomists for standard genome sequencing and annotation.</title>
        <authorList>
            <consortium name="The Broad Institute Genomics Platform"/>
            <consortium name="The Broad Institute Genome Sequencing Center for Infectious Disease"/>
            <person name="Wu L."/>
            <person name="Ma J."/>
        </authorList>
    </citation>
    <scope>NUCLEOTIDE SEQUENCE [LARGE SCALE GENOMIC DNA]</scope>
    <source>
        <strain evidence="4">LMG 29894</strain>
    </source>
</reference>
<dbReference type="SUPFAM" id="SSF89796">
    <property type="entry name" value="CoA-transferase family III (CaiB/BaiF)"/>
    <property type="match status" value="1"/>
</dbReference>
<organism evidence="3 4">
    <name type="scientific">Chitinimonas lacunae</name>
    <dbReference type="NCBI Taxonomy" id="1963018"/>
    <lineage>
        <taxon>Bacteria</taxon>
        <taxon>Pseudomonadati</taxon>
        <taxon>Pseudomonadota</taxon>
        <taxon>Betaproteobacteria</taxon>
        <taxon>Neisseriales</taxon>
        <taxon>Chitinibacteraceae</taxon>
        <taxon>Chitinimonas</taxon>
    </lineage>
</organism>
<dbReference type="Pfam" id="PF02515">
    <property type="entry name" value="CoA_transf_3"/>
    <property type="match status" value="1"/>
</dbReference>
<name>A0ABV8MW36_9NEIS</name>
<evidence type="ECO:0000313" key="3">
    <source>
        <dbReference type="EMBL" id="MFC4161306.1"/>
    </source>
</evidence>
<dbReference type="PANTHER" id="PTHR48207">
    <property type="entry name" value="SUCCINATE--HYDROXYMETHYLGLUTARATE COA-TRANSFERASE"/>
    <property type="match status" value="1"/>
</dbReference>
<feature type="region of interest" description="Disordered" evidence="2">
    <location>
        <begin position="39"/>
        <end position="58"/>
    </location>
</feature>
<evidence type="ECO:0000256" key="2">
    <source>
        <dbReference type="SAM" id="MobiDB-lite"/>
    </source>
</evidence>
<keyword evidence="1 3" id="KW-0808">Transferase</keyword>
<dbReference type="InterPro" id="IPR023606">
    <property type="entry name" value="CoA-Trfase_III_dom_1_sf"/>
</dbReference>
<proteinExistence type="predicted"/>
<dbReference type="PANTHER" id="PTHR48207:SF3">
    <property type="entry name" value="SUCCINATE--HYDROXYMETHYLGLUTARATE COA-TRANSFERASE"/>
    <property type="match status" value="1"/>
</dbReference>
<gene>
    <name evidence="3" type="ORF">ACFOW7_18360</name>
</gene>
<dbReference type="InterPro" id="IPR044855">
    <property type="entry name" value="CoA-Trfase_III_dom3_sf"/>
</dbReference>
<accession>A0ABV8MW36</accession>
<keyword evidence="4" id="KW-1185">Reference proteome</keyword>
<dbReference type="GO" id="GO:0016740">
    <property type="term" value="F:transferase activity"/>
    <property type="evidence" value="ECO:0007669"/>
    <property type="project" value="UniProtKB-KW"/>
</dbReference>
<dbReference type="InterPro" id="IPR003673">
    <property type="entry name" value="CoA-Trfase_fam_III"/>
</dbReference>
<comment type="caution">
    <text evidence="3">The sequence shown here is derived from an EMBL/GenBank/DDBJ whole genome shotgun (WGS) entry which is preliminary data.</text>
</comment>
<dbReference type="Gene3D" id="3.30.1540.10">
    <property type="entry name" value="formyl-coa transferase, domain 3"/>
    <property type="match status" value="1"/>
</dbReference>
<sequence length="387" mass="41804">MSALSHLRILDLSRVLAGPWATQQLADLGAEVIKIEKPDGGDDTRGWGPPFLSDRDGQPTRESAYYLCTNRGKKSVAIDMASPEGQAQLRELVRDCDVVVENFKVGGLKKYGLDYPSLKAIKPDLVYCSITGFGQNGPRRDQAGYDFMIQGLGGLMSITGQPGGEPMKVGVAVTDLFTGMYATVAILAALAHRDRSGVGQHIDLALFDCQLAMLANVASNHLVGGVEPPRYGNAHANIVPYQAFAASDGHVIVAVGNDSQFARFAELCGHAEWAEDPRFATNRARVVHRAELIPQIETALLKQPRRHWIEAMEASGIPGGPINTIPEALAEAQAVARQMVVEVPHPAGSVKLVANPIKLSATPIEYRNAPPLLGQHSEEILRRSDRR</sequence>
<dbReference type="Gene3D" id="3.40.50.10540">
    <property type="entry name" value="Crotonobetainyl-coa:carnitine coa-transferase, domain 1"/>
    <property type="match status" value="1"/>
</dbReference>
<dbReference type="Proteomes" id="UP001595791">
    <property type="component" value="Unassembled WGS sequence"/>
</dbReference>
<dbReference type="EMBL" id="JBHSBU010000001">
    <property type="protein sequence ID" value="MFC4161306.1"/>
    <property type="molecule type" value="Genomic_DNA"/>
</dbReference>
<evidence type="ECO:0000256" key="1">
    <source>
        <dbReference type="ARBA" id="ARBA00022679"/>
    </source>
</evidence>
<dbReference type="RefSeq" id="WP_378167095.1">
    <property type="nucleotide sequence ID" value="NZ_JBHSBU010000001.1"/>
</dbReference>
<dbReference type="InterPro" id="IPR050483">
    <property type="entry name" value="CoA-transferase_III_domain"/>
</dbReference>
<evidence type="ECO:0000313" key="4">
    <source>
        <dbReference type="Proteomes" id="UP001595791"/>
    </source>
</evidence>
<protein>
    <submittedName>
        <fullName evidence="3">CaiB/BaiF CoA transferase family protein</fullName>
    </submittedName>
</protein>